<dbReference type="OrthoDB" id="8809170at2"/>
<evidence type="ECO:0000256" key="2">
    <source>
        <dbReference type="SAM" id="Phobius"/>
    </source>
</evidence>
<feature type="domain" description="Zona occludens toxin N-terminal" evidence="3">
    <location>
        <begin position="53"/>
        <end position="163"/>
    </location>
</feature>
<dbReference type="InterPro" id="IPR027417">
    <property type="entry name" value="P-loop_NTPase"/>
</dbReference>
<proteinExistence type="predicted"/>
<dbReference type="Pfam" id="PF05707">
    <property type="entry name" value="Zot"/>
    <property type="match status" value="1"/>
</dbReference>
<evidence type="ECO:0000313" key="4">
    <source>
        <dbReference type="EMBL" id="SER02472.1"/>
    </source>
</evidence>
<keyword evidence="2" id="KW-0812">Transmembrane</keyword>
<feature type="transmembrane region" description="Helical" evidence="2">
    <location>
        <begin position="194"/>
        <end position="215"/>
    </location>
</feature>
<name>A0A1H9KTK7_9BURK</name>
<organism evidence="4 5">
    <name type="scientific">Giesbergeria anulus</name>
    <dbReference type="NCBI Taxonomy" id="180197"/>
    <lineage>
        <taxon>Bacteria</taxon>
        <taxon>Pseudomonadati</taxon>
        <taxon>Pseudomonadota</taxon>
        <taxon>Betaproteobacteria</taxon>
        <taxon>Burkholderiales</taxon>
        <taxon>Comamonadaceae</taxon>
        <taxon>Giesbergeria</taxon>
    </lineage>
</organism>
<dbReference type="STRING" id="180197.SAMN02982919_01657"/>
<feature type="region of interest" description="Disordered" evidence="1">
    <location>
        <begin position="333"/>
        <end position="355"/>
    </location>
</feature>
<accession>A0A1H9KTK7</accession>
<dbReference type="RefSeq" id="WP_091455650.1">
    <property type="nucleotide sequence ID" value="NZ_FOGD01000003.1"/>
</dbReference>
<dbReference type="EMBL" id="FOGD01000003">
    <property type="protein sequence ID" value="SER02472.1"/>
    <property type="molecule type" value="Genomic_DNA"/>
</dbReference>
<keyword evidence="2" id="KW-0472">Membrane</keyword>
<dbReference type="InterPro" id="IPR008900">
    <property type="entry name" value="Zot_N"/>
</dbReference>
<evidence type="ECO:0000259" key="3">
    <source>
        <dbReference type="Pfam" id="PF05707"/>
    </source>
</evidence>
<reference evidence="4 5" key="1">
    <citation type="submission" date="2016-10" db="EMBL/GenBank/DDBJ databases">
        <authorList>
            <person name="de Groot N.N."/>
        </authorList>
    </citation>
    <scope>NUCLEOTIDE SEQUENCE [LARGE SCALE GENOMIC DNA]</scope>
    <source>
        <strain evidence="4 5">ATCC 35958</strain>
    </source>
</reference>
<gene>
    <name evidence="4" type="ORF">SAMN02982919_01657</name>
</gene>
<feature type="compositionally biased region" description="Low complexity" evidence="1">
    <location>
        <begin position="333"/>
        <end position="348"/>
    </location>
</feature>
<evidence type="ECO:0000313" key="5">
    <source>
        <dbReference type="Proteomes" id="UP000199766"/>
    </source>
</evidence>
<protein>
    <submittedName>
        <fullName evidence="4">Zonular occludens toxin (Zot)</fullName>
    </submittedName>
</protein>
<dbReference type="Gene3D" id="3.40.50.300">
    <property type="entry name" value="P-loop containing nucleotide triphosphate hydrolases"/>
    <property type="match status" value="1"/>
</dbReference>
<evidence type="ECO:0000256" key="1">
    <source>
        <dbReference type="SAM" id="MobiDB-lite"/>
    </source>
</evidence>
<dbReference type="Proteomes" id="UP000199766">
    <property type="component" value="Unassembled WGS sequence"/>
</dbReference>
<keyword evidence="5" id="KW-1185">Reference proteome</keyword>
<keyword evidence="2" id="KW-1133">Transmembrane helix</keyword>
<dbReference type="AlphaFoldDB" id="A0A1H9KTK7"/>
<sequence>MPINFVTGLPRTGKTLFTFIQVIDRAKKENRPVYYCNIPEVTIPGWIEIDHPDKWMECPNDSIIIVDELQDFWGDASPGAKVPLPILELSKHGKRGIDFYFITQDPTLVHKTPRKLCETHWNVIRAFGTEKAMAHKFSRMQTDPEKVKNKADKYPWSYPKEAFGKKDKAGNWITKPWYKSADVHNIRRQIPLKLIAIPGGILVAGLAVWIAFSFFGNFVENAKNPTGAKSAVGAKPASAASGANVPTIAKPASAEEYVLARLPRLPSFPHTAPVYDEVTKPTHAPYPAACVQSASVCKCYTQQGTLLRVEVSVCARIVAEGFFIDWDAGRGQQQQAHAPAPHQTAPTQEAHQVQSMPAPLLVASAPSVPAPALPAPSKNLGYLESLRLRNAEVRSVLR</sequence>